<comment type="caution">
    <text evidence="1">The sequence shown here is derived from an EMBL/GenBank/DDBJ whole genome shotgun (WGS) entry which is preliminary data.</text>
</comment>
<keyword evidence="2" id="KW-1185">Reference proteome</keyword>
<dbReference type="Gene3D" id="3.40.50.1400">
    <property type="match status" value="2"/>
</dbReference>
<dbReference type="SUPFAM" id="SSF53800">
    <property type="entry name" value="Chelatase"/>
    <property type="match status" value="1"/>
</dbReference>
<sequence length="258" mass="29958">MKKAIIVASFGCSIEEVRDKNIKPIEDAVKKEYREADVFRVFTSNMIRKKLDNEYSLHIMDMKECLEKLEQEGYREVFVLPTHIIPGVEYEKITRAVSKYEDRFESIKVARPFLDDRTGEEEVEVMLSFLSDRRKEEGTAVVLMGHGSNHKAHAYYAQFEKLLKEKGEDHYLINVEWADFVEDIYEVLKQKAYSHIDLYPLMIVAGDHAINDMASDEEDSIKTKLKSQGFRVDAHLKGLGGEEQYHKLCLNRLAEIMN</sequence>
<organism evidence="1 2">
    <name type="scientific">Filifactor villosus</name>
    <dbReference type="NCBI Taxonomy" id="29374"/>
    <lineage>
        <taxon>Bacteria</taxon>
        <taxon>Bacillati</taxon>
        <taxon>Bacillota</taxon>
        <taxon>Clostridia</taxon>
        <taxon>Peptostreptococcales</taxon>
        <taxon>Filifactoraceae</taxon>
        <taxon>Filifactor</taxon>
    </lineage>
</organism>
<reference evidence="2" key="1">
    <citation type="journal article" date="2019" name="Int. J. Syst. Evol. Microbiol.">
        <title>The Global Catalogue of Microorganisms (GCM) 10K type strain sequencing project: providing services to taxonomists for standard genome sequencing and annotation.</title>
        <authorList>
            <consortium name="The Broad Institute Genomics Platform"/>
            <consortium name="The Broad Institute Genome Sequencing Center for Infectious Disease"/>
            <person name="Wu L."/>
            <person name="Ma J."/>
        </authorList>
    </citation>
    <scope>NUCLEOTIDE SEQUENCE [LARGE SCALE GENOMIC DNA]</scope>
    <source>
        <strain evidence="2">CCUG 46385</strain>
    </source>
</reference>
<proteinExistence type="predicted"/>
<dbReference type="Pfam" id="PF06180">
    <property type="entry name" value="CbiK"/>
    <property type="match status" value="1"/>
</dbReference>
<dbReference type="CDD" id="cd03413">
    <property type="entry name" value="CbiK_C"/>
    <property type="match status" value="1"/>
</dbReference>
<protein>
    <submittedName>
        <fullName evidence="1">Sirohydrochlorin cobaltochelatase</fullName>
    </submittedName>
</protein>
<dbReference type="EMBL" id="JBHSHL010000022">
    <property type="protein sequence ID" value="MFC4804646.1"/>
    <property type="molecule type" value="Genomic_DNA"/>
</dbReference>
<dbReference type="RefSeq" id="WP_379788160.1">
    <property type="nucleotide sequence ID" value="NZ_JBHSHL010000022.1"/>
</dbReference>
<evidence type="ECO:0000313" key="1">
    <source>
        <dbReference type="EMBL" id="MFC4804646.1"/>
    </source>
</evidence>
<accession>A0ABV9QLU3</accession>
<dbReference type="Proteomes" id="UP001595916">
    <property type="component" value="Unassembled WGS sequence"/>
</dbReference>
<evidence type="ECO:0000313" key="2">
    <source>
        <dbReference type="Proteomes" id="UP001595916"/>
    </source>
</evidence>
<gene>
    <name evidence="1" type="ORF">ACFO4R_06070</name>
</gene>
<dbReference type="PIRSF" id="PIRSF033579">
    <property type="entry name" value="Anaer_Co_chel"/>
    <property type="match status" value="1"/>
</dbReference>
<dbReference type="InterPro" id="IPR010388">
    <property type="entry name" value="Anaerobic_Co-chelatase"/>
</dbReference>
<name>A0ABV9QLU3_9FIRM</name>